<dbReference type="Proteomes" id="UP001333110">
    <property type="component" value="Unassembled WGS sequence"/>
</dbReference>
<evidence type="ECO:0000313" key="2">
    <source>
        <dbReference type="Proteomes" id="UP001333110"/>
    </source>
</evidence>
<sequence>MSSFELPSTKEALTNWKGSSPELLRCLSSYGEDRARLFSEVHSQGQEAIVTGCRKGNSGWVSWIKFFTVRSVKHWKRSPEKLLGTFSWKIFKTELDKGPKELLPLVINTISHKILNRGKCKVLHLGRNNPRHQYMLGAAQLESCLAEKELVVLGDIRLNMIQQCDLAVKKAVSILGCIRRSVASREVILPPYSALVRPHLECCVLLGAPQYKRDMDILERVLQRATRMIKGLEYLSYKERLRELGLFSLEERRRRGILSMVTEHWHRLLREVVESPSLEIFKSHLDMILGSLL</sequence>
<protein>
    <submittedName>
        <fullName evidence="1">Uncharacterized protein</fullName>
    </submittedName>
</protein>
<comment type="caution">
    <text evidence="1">The sequence shown here is derived from an EMBL/GenBank/DDBJ whole genome shotgun (WGS) entry which is preliminary data.</text>
</comment>
<evidence type="ECO:0000313" key="1">
    <source>
        <dbReference type="EMBL" id="KAK4832368.1"/>
    </source>
</evidence>
<dbReference type="PANTHER" id="PTHR33332">
    <property type="entry name" value="REVERSE TRANSCRIPTASE DOMAIN-CONTAINING PROTEIN"/>
    <property type="match status" value="1"/>
</dbReference>
<accession>A0AAN7SLX7</accession>
<reference evidence="1 2" key="1">
    <citation type="journal article" date="2023" name="J. Hered.">
        <title>Chromosome-level genome of the wood stork (Mycteria americana) provides insight into avian chromosome evolution.</title>
        <authorList>
            <person name="Flamio R. Jr."/>
            <person name="Ramstad K.M."/>
        </authorList>
    </citation>
    <scope>NUCLEOTIDE SEQUENCE [LARGE SCALE GENOMIC DNA]</scope>
    <source>
        <strain evidence="1">JAX WOST 10</strain>
    </source>
</reference>
<name>A0AAN7SLX7_MYCAM</name>
<dbReference type="AlphaFoldDB" id="A0AAN7SLX7"/>
<organism evidence="1 2">
    <name type="scientific">Mycteria americana</name>
    <name type="common">Wood stork</name>
    <dbReference type="NCBI Taxonomy" id="33587"/>
    <lineage>
        <taxon>Eukaryota</taxon>
        <taxon>Metazoa</taxon>
        <taxon>Chordata</taxon>
        <taxon>Craniata</taxon>
        <taxon>Vertebrata</taxon>
        <taxon>Euteleostomi</taxon>
        <taxon>Archelosauria</taxon>
        <taxon>Archosauria</taxon>
        <taxon>Dinosauria</taxon>
        <taxon>Saurischia</taxon>
        <taxon>Theropoda</taxon>
        <taxon>Coelurosauria</taxon>
        <taxon>Aves</taxon>
        <taxon>Neognathae</taxon>
        <taxon>Neoaves</taxon>
        <taxon>Aequornithes</taxon>
        <taxon>Ciconiiformes</taxon>
        <taxon>Ciconiidae</taxon>
        <taxon>Mycteria</taxon>
    </lineage>
</organism>
<dbReference type="PRINTS" id="PR01345">
    <property type="entry name" value="CERVTRCPTASE"/>
</dbReference>
<keyword evidence="2" id="KW-1185">Reference proteome</keyword>
<proteinExistence type="predicted"/>
<gene>
    <name evidence="1" type="ORF">QYF61_021967</name>
</gene>
<dbReference type="EMBL" id="JAUNZN010000001">
    <property type="protein sequence ID" value="KAK4832368.1"/>
    <property type="molecule type" value="Genomic_DNA"/>
</dbReference>